<proteinExistence type="predicted"/>
<accession>A0A8S5MTN3</accession>
<reference evidence="1" key="1">
    <citation type="journal article" date="2021" name="Proc. Natl. Acad. Sci. U.S.A.">
        <title>A Catalog of Tens of Thousands of Viruses from Human Metagenomes Reveals Hidden Associations with Chronic Diseases.</title>
        <authorList>
            <person name="Tisza M.J."/>
            <person name="Buck C.B."/>
        </authorList>
    </citation>
    <scope>NUCLEOTIDE SEQUENCE</scope>
    <source>
        <strain evidence="1">CtP6113</strain>
    </source>
</reference>
<protein>
    <submittedName>
        <fullName evidence="1">Uncharacterized protein</fullName>
    </submittedName>
</protein>
<sequence>MFKQLSTALKEKMELLELVQEDGNQYSWAVKKRIWASVDLSSGQRNLFSSIGIGARNADVIVRENASLTLHNALRWNGQFLFLTSLVVGEYHDRLELKAALVTPTNCIATWTPKDAKDTLNRPIEGTPEIVTFPGVLTEKYRGNEPEDVYRILTQRRVLVTPKAIRLRAGTVVQTPDGADYTVRAVMDLDEWKNEYEIEHQEDV</sequence>
<evidence type="ECO:0000313" key="1">
    <source>
        <dbReference type="EMBL" id="DAD85701.1"/>
    </source>
</evidence>
<organism evidence="1">
    <name type="scientific">Siphoviridae sp. ctP6113</name>
    <dbReference type="NCBI Taxonomy" id="2826318"/>
    <lineage>
        <taxon>Viruses</taxon>
        <taxon>Duplodnaviria</taxon>
        <taxon>Heunggongvirae</taxon>
        <taxon>Uroviricota</taxon>
        <taxon>Caudoviricetes</taxon>
    </lineage>
</organism>
<dbReference type="EMBL" id="BK014986">
    <property type="protein sequence ID" value="DAD85701.1"/>
    <property type="molecule type" value="Genomic_DNA"/>
</dbReference>
<name>A0A8S5MTN3_9CAUD</name>